<feature type="non-terminal residue" evidence="1">
    <location>
        <position position="75"/>
    </location>
</feature>
<dbReference type="OrthoDB" id="8070059at2759"/>
<dbReference type="EMBL" id="CAJVCH010006256">
    <property type="protein sequence ID" value="CAG7659304.1"/>
    <property type="molecule type" value="Genomic_DNA"/>
</dbReference>
<evidence type="ECO:0000313" key="2">
    <source>
        <dbReference type="Proteomes" id="UP000708208"/>
    </source>
</evidence>
<name>A0A8J2J348_9HEXA</name>
<gene>
    <name evidence="1" type="ORF">AFUS01_LOCUS1130</name>
</gene>
<sequence length="75" mass="8087">MLDALVMSKITSLIPSTQINPAQAHHLEGLKLADPFYFKPEAVDLLIGVDLFACILRPSPVIKGPPGFPDAVDTM</sequence>
<organism evidence="1 2">
    <name type="scientific">Allacma fusca</name>
    <dbReference type="NCBI Taxonomy" id="39272"/>
    <lineage>
        <taxon>Eukaryota</taxon>
        <taxon>Metazoa</taxon>
        <taxon>Ecdysozoa</taxon>
        <taxon>Arthropoda</taxon>
        <taxon>Hexapoda</taxon>
        <taxon>Collembola</taxon>
        <taxon>Symphypleona</taxon>
        <taxon>Sminthuridae</taxon>
        <taxon>Allacma</taxon>
    </lineage>
</organism>
<proteinExistence type="predicted"/>
<evidence type="ECO:0000313" key="1">
    <source>
        <dbReference type="EMBL" id="CAG7659304.1"/>
    </source>
</evidence>
<dbReference type="AlphaFoldDB" id="A0A8J2J348"/>
<keyword evidence="2" id="KW-1185">Reference proteome</keyword>
<accession>A0A8J2J348</accession>
<dbReference type="Proteomes" id="UP000708208">
    <property type="component" value="Unassembled WGS sequence"/>
</dbReference>
<protein>
    <submittedName>
        <fullName evidence="1">Uncharacterized protein</fullName>
    </submittedName>
</protein>
<comment type="caution">
    <text evidence="1">The sequence shown here is derived from an EMBL/GenBank/DDBJ whole genome shotgun (WGS) entry which is preliminary data.</text>
</comment>
<reference evidence="1" key="1">
    <citation type="submission" date="2021-06" db="EMBL/GenBank/DDBJ databases">
        <authorList>
            <person name="Hodson N. C."/>
            <person name="Mongue J. A."/>
            <person name="Jaron S. K."/>
        </authorList>
    </citation>
    <scope>NUCLEOTIDE SEQUENCE</scope>
</reference>